<dbReference type="InterPro" id="IPR000086">
    <property type="entry name" value="NUDIX_hydrolase_dom"/>
</dbReference>
<evidence type="ECO:0000256" key="2">
    <source>
        <dbReference type="ARBA" id="ARBA00001946"/>
    </source>
</evidence>
<dbReference type="PANTHER" id="PTHR12992">
    <property type="entry name" value="NUDIX HYDROLASE"/>
    <property type="match status" value="1"/>
</dbReference>
<protein>
    <submittedName>
        <fullName evidence="9">CoA pyrophosphatase</fullName>
    </submittedName>
</protein>
<dbReference type="Gene3D" id="3.90.79.10">
    <property type="entry name" value="Nucleoside Triphosphate Pyrophosphohydrolase"/>
    <property type="match status" value="1"/>
</dbReference>
<evidence type="ECO:0000256" key="5">
    <source>
        <dbReference type="ARBA" id="ARBA00022801"/>
    </source>
</evidence>
<dbReference type="PROSITE" id="PS51462">
    <property type="entry name" value="NUDIX"/>
    <property type="match status" value="1"/>
</dbReference>
<proteinExistence type="inferred from homology"/>
<evidence type="ECO:0000256" key="6">
    <source>
        <dbReference type="ARBA" id="ARBA00022842"/>
    </source>
</evidence>
<keyword evidence="7" id="KW-0464">Manganese</keyword>
<dbReference type="Pfam" id="PF00293">
    <property type="entry name" value="NUDIX"/>
    <property type="match status" value="1"/>
</dbReference>
<evidence type="ECO:0000313" key="10">
    <source>
        <dbReference type="Proteomes" id="UP000280819"/>
    </source>
</evidence>
<evidence type="ECO:0000259" key="8">
    <source>
        <dbReference type="PROSITE" id="PS51462"/>
    </source>
</evidence>
<dbReference type="AlphaFoldDB" id="A0A3P1T7S2"/>
<evidence type="ECO:0000256" key="1">
    <source>
        <dbReference type="ARBA" id="ARBA00001936"/>
    </source>
</evidence>
<dbReference type="PROSITE" id="PS01293">
    <property type="entry name" value="NUDIX_COA"/>
    <property type="match status" value="1"/>
</dbReference>
<organism evidence="9 10">
    <name type="scientific">Arachnia propionica</name>
    <dbReference type="NCBI Taxonomy" id="1750"/>
    <lineage>
        <taxon>Bacteria</taxon>
        <taxon>Bacillati</taxon>
        <taxon>Actinomycetota</taxon>
        <taxon>Actinomycetes</taxon>
        <taxon>Propionibacteriales</taxon>
        <taxon>Propionibacteriaceae</taxon>
        <taxon>Arachnia</taxon>
    </lineage>
</organism>
<keyword evidence="6" id="KW-0460">Magnesium</keyword>
<reference evidence="9 10" key="1">
    <citation type="submission" date="2018-11" db="EMBL/GenBank/DDBJ databases">
        <title>Genomes From Bacteria Associated with the Canine Oral Cavity: a Test Case for Automated Genome-Based Taxonomic Assignment.</title>
        <authorList>
            <person name="Coil D.A."/>
            <person name="Jospin G."/>
            <person name="Darling A.E."/>
            <person name="Wallis C."/>
            <person name="Davis I.J."/>
            <person name="Harris S."/>
            <person name="Eisen J.A."/>
            <person name="Holcombe L.J."/>
            <person name="O'Flynn C."/>
        </authorList>
    </citation>
    <scope>NUCLEOTIDE SEQUENCE [LARGE SCALE GENOMIC DNA]</scope>
    <source>
        <strain evidence="9 10">OH887_COT-365</strain>
    </source>
</reference>
<dbReference type="PROSITE" id="PS00893">
    <property type="entry name" value="NUDIX_BOX"/>
    <property type="match status" value="1"/>
</dbReference>
<sequence length="238" mass="24949">MGDAVSPDDLARPSLLPCPSPHLHRVRVGGPVPGLTSLRAALAAGRPERLGQFGAAPAGARQASVLVLLSDESSPTVLLTERSQGLRSHAGQISFPGGGLEVGETAVAGALREAEEEVGLPAGLVEPIGCLPTAWVPVSGYEVTPVVASWRDPVELVPNDPGEVAGVMRLPLDRLADPASRVTASLPGGYRGPAFESGEWFIWGFTAHLLDVILSLGGWGLPWDRDRVRSVPGRFLRD</sequence>
<dbReference type="GO" id="GO:0030145">
    <property type="term" value="F:manganese ion binding"/>
    <property type="evidence" value="ECO:0007669"/>
    <property type="project" value="InterPro"/>
</dbReference>
<keyword evidence="5" id="KW-0378">Hydrolase</keyword>
<feature type="domain" description="Nudix hydrolase" evidence="8">
    <location>
        <begin position="60"/>
        <end position="191"/>
    </location>
</feature>
<accession>A0A3P1T7S2</accession>
<evidence type="ECO:0000313" key="9">
    <source>
        <dbReference type="EMBL" id="RRD05235.1"/>
    </source>
</evidence>
<dbReference type="GO" id="GO:0010945">
    <property type="term" value="F:coenzyme A diphosphatase activity"/>
    <property type="evidence" value="ECO:0007669"/>
    <property type="project" value="InterPro"/>
</dbReference>
<dbReference type="CDD" id="cd03426">
    <property type="entry name" value="NUDIX_CoAse_Nudt7"/>
    <property type="match status" value="1"/>
</dbReference>
<comment type="caution">
    <text evidence="9">The sequence shown here is derived from an EMBL/GenBank/DDBJ whole genome shotgun (WGS) entry which is preliminary data.</text>
</comment>
<dbReference type="GO" id="GO:0009132">
    <property type="term" value="P:nucleoside diphosphate metabolic process"/>
    <property type="evidence" value="ECO:0007669"/>
    <property type="project" value="InterPro"/>
</dbReference>
<keyword evidence="4" id="KW-0479">Metal-binding</keyword>
<dbReference type="SUPFAM" id="SSF55811">
    <property type="entry name" value="Nudix"/>
    <property type="match status" value="1"/>
</dbReference>
<dbReference type="InterPro" id="IPR000059">
    <property type="entry name" value="NUDIX_hydrolase_NudL_CS"/>
</dbReference>
<dbReference type="InterPro" id="IPR015797">
    <property type="entry name" value="NUDIX_hydrolase-like_dom_sf"/>
</dbReference>
<comment type="cofactor">
    <cofactor evidence="1">
        <name>Mn(2+)</name>
        <dbReference type="ChEBI" id="CHEBI:29035"/>
    </cofactor>
</comment>
<dbReference type="EMBL" id="RQZG01000007">
    <property type="protein sequence ID" value="RRD05235.1"/>
    <property type="molecule type" value="Genomic_DNA"/>
</dbReference>
<dbReference type="Proteomes" id="UP000280819">
    <property type="component" value="Unassembled WGS sequence"/>
</dbReference>
<evidence type="ECO:0000256" key="4">
    <source>
        <dbReference type="ARBA" id="ARBA00022723"/>
    </source>
</evidence>
<comment type="similarity">
    <text evidence="3">Belongs to the Nudix hydrolase family. PCD1 subfamily.</text>
</comment>
<comment type="cofactor">
    <cofactor evidence="2">
        <name>Mg(2+)</name>
        <dbReference type="ChEBI" id="CHEBI:18420"/>
    </cofactor>
</comment>
<name>A0A3P1T7S2_9ACTN</name>
<dbReference type="InterPro" id="IPR020084">
    <property type="entry name" value="NUDIX_hydrolase_CS"/>
</dbReference>
<evidence type="ECO:0000256" key="3">
    <source>
        <dbReference type="ARBA" id="ARBA00006506"/>
    </source>
</evidence>
<dbReference type="OrthoDB" id="9802805at2"/>
<gene>
    <name evidence="9" type="ORF">EII34_07840</name>
</gene>
<evidence type="ECO:0000256" key="7">
    <source>
        <dbReference type="ARBA" id="ARBA00023211"/>
    </source>
</evidence>
<dbReference type="InterPro" id="IPR045121">
    <property type="entry name" value="CoAse"/>
</dbReference>
<dbReference type="PANTHER" id="PTHR12992:SF11">
    <property type="entry name" value="MITOCHONDRIAL COENZYME A DIPHOSPHATASE NUDT8"/>
    <property type="match status" value="1"/>
</dbReference>
<dbReference type="GO" id="GO:0000287">
    <property type="term" value="F:magnesium ion binding"/>
    <property type="evidence" value="ECO:0007669"/>
    <property type="project" value="InterPro"/>
</dbReference>